<keyword evidence="4" id="KW-1134">Transmembrane beta strand</keyword>
<keyword evidence="7" id="KW-0406">Ion transport</keyword>
<keyword evidence="8" id="KW-0626">Porin</keyword>
<dbReference type="Proteomes" id="UP001174908">
    <property type="component" value="Unassembled WGS sequence"/>
</dbReference>
<comment type="caution">
    <text evidence="13">The sequence shown here is derived from an EMBL/GenBank/DDBJ whole genome shotgun (WGS) entry which is preliminary data.</text>
</comment>
<evidence type="ECO:0000256" key="10">
    <source>
        <dbReference type="ARBA" id="ARBA00023237"/>
    </source>
</evidence>
<evidence type="ECO:0000256" key="4">
    <source>
        <dbReference type="ARBA" id="ARBA00022452"/>
    </source>
</evidence>
<evidence type="ECO:0000259" key="12">
    <source>
        <dbReference type="Pfam" id="PF13609"/>
    </source>
</evidence>
<evidence type="ECO:0000256" key="8">
    <source>
        <dbReference type="ARBA" id="ARBA00023114"/>
    </source>
</evidence>
<proteinExistence type="predicted"/>
<feature type="domain" description="Porin" evidence="12">
    <location>
        <begin position="9"/>
        <end position="357"/>
    </location>
</feature>
<dbReference type="SUPFAM" id="SSF56935">
    <property type="entry name" value="Porins"/>
    <property type="match status" value="1"/>
</dbReference>
<dbReference type="InterPro" id="IPR023614">
    <property type="entry name" value="Porin_dom_sf"/>
</dbReference>
<dbReference type="InterPro" id="IPR033900">
    <property type="entry name" value="Gram_neg_porin_domain"/>
</dbReference>
<dbReference type="CDD" id="cd00342">
    <property type="entry name" value="gram_neg_porins"/>
    <property type="match status" value="1"/>
</dbReference>
<comment type="subcellular location">
    <subcellularLocation>
        <location evidence="1">Cell outer membrane</location>
        <topology evidence="1">Multi-pass membrane protein</topology>
    </subcellularLocation>
</comment>
<keyword evidence="3" id="KW-0813">Transport</keyword>
<reference evidence="13" key="1">
    <citation type="submission" date="2023-06" db="EMBL/GenBank/DDBJ databases">
        <authorList>
            <person name="Jiang Y."/>
            <person name="Liu Q."/>
        </authorList>
    </citation>
    <scope>NUCLEOTIDE SEQUENCE</scope>
    <source>
        <strain evidence="13">CGMCC 1.12089</strain>
    </source>
</reference>
<keyword evidence="10" id="KW-0998">Cell outer membrane</keyword>
<feature type="chain" id="PRO_5045251131" evidence="11">
    <location>
        <begin position="24"/>
        <end position="393"/>
    </location>
</feature>
<keyword evidence="9" id="KW-0472">Membrane</keyword>
<name>A0ABT7NDQ8_9BURK</name>
<evidence type="ECO:0000256" key="2">
    <source>
        <dbReference type="ARBA" id="ARBA00011233"/>
    </source>
</evidence>
<evidence type="ECO:0000256" key="5">
    <source>
        <dbReference type="ARBA" id="ARBA00022692"/>
    </source>
</evidence>
<protein>
    <submittedName>
        <fullName evidence="13">Porin</fullName>
    </submittedName>
</protein>
<dbReference type="EMBL" id="JASZYV010000003">
    <property type="protein sequence ID" value="MDM0046078.1"/>
    <property type="molecule type" value="Genomic_DNA"/>
</dbReference>
<dbReference type="RefSeq" id="WP_286661170.1">
    <property type="nucleotide sequence ID" value="NZ_JASZYV010000003.1"/>
</dbReference>
<evidence type="ECO:0000256" key="3">
    <source>
        <dbReference type="ARBA" id="ARBA00022448"/>
    </source>
</evidence>
<evidence type="ECO:0000256" key="11">
    <source>
        <dbReference type="SAM" id="SignalP"/>
    </source>
</evidence>
<dbReference type="Gene3D" id="2.40.160.10">
    <property type="entry name" value="Porin"/>
    <property type="match status" value="1"/>
</dbReference>
<evidence type="ECO:0000256" key="1">
    <source>
        <dbReference type="ARBA" id="ARBA00004571"/>
    </source>
</evidence>
<keyword evidence="5" id="KW-0812">Transmembrane</keyword>
<dbReference type="PANTHER" id="PTHR34501">
    <property type="entry name" value="PROTEIN YDDL-RELATED"/>
    <property type="match status" value="1"/>
</dbReference>
<dbReference type="InterPro" id="IPR050298">
    <property type="entry name" value="Gram-neg_bact_OMP"/>
</dbReference>
<keyword evidence="6 11" id="KW-0732">Signal</keyword>
<evidence type="ECO:0000256" key="6">
    <source>
        <dbReference type="ARBA" id="ARBA00022729"/>
    </source>
</evidence>
<accession>A0ABT7NDQ8</accession>
<keyword evidence="14" id="KW-1185">Reference proteome</keyword>
<organism evidence="13 14">
    <name type="scientific">Variovorax dokdonensis</name>
    <dbReference type="NCBI Taxonomy" id="344883"/>
    <lineage>
        <taxon>Bacteria</taxon>
        <taxon>Pseudomonadati</taxon>
        <taxon>Pseudomonadota</taxon>
        <taxon>Betaproteobacteria</taxon>
        <taxon>Burkholderiales</taxon>
        <taxon>Comamonadaceae</taxon>
        <taxon>Variovorax</taxon>
    </lineage>
</organism>
<sequence length="393" mass="42336">MRRNSTRLAAALAWPFLCATASAQSTLQIYGAVDAGLRHETNAADYGPDGTPQGTGVRTGFARGGGGLTQSYWGIKGTEDLGGGSQALMALESRFDLAKGQIERNSPFFELSYVGLQLPNLGQFTLGRQYNVALEAASMVWGSNLWVDYFNAFKPEHTMLAVGRANNMLHYGAQLGDVVALAQYTFGEAEGSMRRGAQYGGAIAYVPEKGPLKLSGSWLRSTDDSTGGKFDAYNAGAQVSLGEKTSLQAGYLVNKRDNNFQSFRNAGVGPIELAALAIISPAQVLYPDMPGGIKRRQMVMGGVTYKATPLLTFAANFWLTRQSGYTQDFDGSASQFQLVAGYALSKRTLLYLELDRSIYRDGMVGTQLTGLSEQSPTLERSQTGTTVGIRHIF</sequence>
<gene>
    <name evidence="13" type="ORF">QTH91_16430</name>
</gene>
<evidence type="ECO:0000313" key="14">
    <source>
        <dbReference type="Proteomes" id="UP001174908"/>
    </source>
</evidence>
<dbReference type="PANTHER" id="PTHR34501:SF9">
    <property type="entry name" value="MAJOR OUTER MEMBRANE PROTEIN P.IA"/>
    <property type="match status" value="1"/>
</dbReference>
<dbReference type="Pfam" id="PF13609">
    <property type="entry name" value="Porin_4"/>
    <property type="match status" value="1"/>
</dbReference>
<evidence type="ECO:0000256" key="7">
    <source>
        <dbReference type="ARBA" id="ARBA00023065"/>
    </source>
</evidence>
<evidence type="ECO:0000256" key="9">
    <source>
        <dbReference type="ARBA" id="ARBA00023136"/>
    </source>
</evidence>
<evidence type="ECO:0000313" key="13">
    <source>
        <dbReference type="EMBL" id="MDM0046078.1"/>
    </source>
</evidence>
<feature type="signal peptide" evidence="11">
    <location>
        <begin position="1"/>
        <end position="23"/>
    </location>
</feature>
<comment type="subunit">
    <text evidence="2">Homotrimer.</text>
</comment>